<accession>A0ABR0EXH0</accession>
<dbReference type="Proteomes" id="UP001305779">
    <property type="component" value="Unassembled WGS sequence"/>
</dbReference>
<proteinExistence type="predicted"/>
<gene>
    <name evidence="2" type="ORF">PRZ48_003516</name>
</gene>
<dbReference type="EMBL" id="JAXOVC010000002">
    <property type="protein sequence ID" value="KAK4505553.1"/>
    <property type="molecule type" value="Genomic_DNA"/>
</dbReference>
<reference evidence="2 3" key="1">
    <citation type="journal article" date="2023" name="G3 (Bethesda)">
        <title>A chromosome-level genome assembly of Zasmidium syzygii isolated from banana leaves.</title>
        <authorList>
            <person name="van Westerhoven A.C."/>
            <person name="Mehrabi R."/>
            <person name="Talebi R."/>
            <person name="Steentjes M.B.F."/>
            <person name="Corcolon B."/>
            <person name="Chong P.A."/>
            <person name="Kema G.H.J."/>
            <person name="Seidl M.F."/>
        </authorList>
    </citation>
    <scope>NUCLEOTIDE SEQUENCE [LARGE SCALE GENOMIC DNA]</scope>
    <source>
        <strain evidence="2 3">P124</strain>
    </source>
</reference>
<sequence>MASGHSSDYEGNAEIELAITVGAHAVQSPDIDAMELQQITVRKNVSATPIEKYIQKTLGQQKLPDEKRPAISLTEEEKTPPDTTKGQISMLLVGLYADGVELPTYKVNAKAATPPNLYYLPKDTKVLRVATPIKENLVNAELYALVDQQDGLCEPYKIHSKNCFYFPAFRTQTKNRGERASEWQSIVREAVIGIANAGKAWPEAELEVLLSEFFNKDVEVDVKEIFTRLPESWAGTGVDYGVEILESIRKAVRFYGMVVEARLRKGFLLQVCDRIKRSPDEWEYRKKEMLLGCEKMAAAMSD</sequence>
<comment type="caution">
    <text evidence="2">The sequence shown here is derived from an EMBL/GenBank/DDBJ whole genome shotgun (WGS) entry which is preliminary data.</text>
</comment>
<protein>
    <submittedName>
        <fullName evidence="2">Uncharacterized protein</fullName>
    </submittedName>
</protein>
<evidence type="ECO:0000256" key="1">
    <source>
        <dbReference type="SAM" id="MobiDB-lite"/>
    </source>
</evidence>
<keyword evidence="3" id="KW-1185">Reference proteome</keyword>
<evidence type="ECO:0000313" key="3">
    <source>
        <dbReference type="Proteomes" id="UP001305779"/>
    </source>
</evidence>
<feature type="compositionally biased region" description="Basic and acidic residues" evidence="1">
    <location>
        <begin position="63"/>
        <end position="80"/>
    </location>
</feature>
<feature type="region of interest" description="Disordered" evidence="1">
    <location>
        <begin position="59"/>
        <end position="84"/>
    </location>
</feature>
<name>A0ABR0EXH0_ZASCE</name>
<evidence type="ECO:0000313" key="2">
    <source>
        <dbReference type="EMBL" id="KAK4505553.1"/>
    </source>
</evidence>
<organism evidence="2 3">
    <name type="scientific">Zasmidium cellare</name>
    <name type="common">Wine cellar mold</name>
    <name type="synonym">Racodium cellare</name>
    <dbReference type="NCBI Taxonomy" id="395010"/>
    <lineage>
        <taxon>Eukaryota</taxon>
        <taxon>Fungi</taxon>
        <taxon>Dikarya</taxon>
        <taxon>Ascomycota</taxon>
        <taxon>Pezizomycotina</taxon>
        <taxon>Dothideomycetes</taxon>
        <taxon>Dothideomycetidae</taxon>
        <taxon>Mycosphaerellales</taxon>
        <taxon>Mycosphaerellaceae</taxon>
        <taxon>Zasmidium</taxon>
    </lineage>
</organism>